<name>A0A328AGM5_9CAUL</name>
<protein>
    <submittedName>
        <fullName evidence="2">Aminoglycoside phosphotransferase</fullName>
    </submittedName>
</protein>
<evidence type="ECO:0000313" key="2">
    <source>
        <dbReference type="EMBL" id="RAK53266.1"/>
    </source>
</evidence>
<accession>A0A328AGM5</accession>
<dbReference type="AlphaFoldDB" id="A0A328AGM5"/>
<dbReference type="InterPro" id="IPR011009">
    <property type="entry name" value="Kinase-like_dom_sf"/>
</dbReference>
<evidence type="ECO:0000313" key="3">
    <source>
        <dbReference type="Proteomes" id="UP000249254"/>
    </source>
</evidence>
<organism evidence="2 3">
    <name type="scientific">Phenylobacterium soli</name>
    <dbReference type="NCBI Taxonomy" id="2170551"/>
    <lineage>
        <taxon>Bacteria</taxon>
        <taxon>Pseudomonadati</taxon>
        <taxon>Pseudomonadota</taxon>
        <taxon>Alphaproteobacteria</taxon>
        <taxon>Caulobacterales</taxon>
        <taxon>Caulobacteraceae</taxon>
        <taxon>Phenylobacterium</taxon>
    </lineage>
</organism>
<dbReference type="InterPro" id="IPR002575">
    <property type="entry name" value="Aminoglycoside_PTrfase"/>
</dbReference>
<dbReference type="Pfam" id="PF01636">
    <property type="entry name" value="APH"/>
    <property type="match status" value="1"/>
</dbReference>
<keyword evidence="3" id="KW-1185">Reference proteome</keyword>
<dbReference type="OrthoDB" id="179763at2"/>
<dbReference type="GO" id="GO:0016740">
    <property type="term" value="F:transferase activity"/>
    <property type="evidence" value="ECO:0007669"/>
    <property type="project" value="UniProtKB-KW"/>
</dbReference>
<evidence type="ECO:0000259" key="1">
    <source>
        <dbReference type="Pfam" id="PF01636"/>
    </source>
</evidence>
<dbReference type="Proteomes" id="UP000249254">
    <property type="component" value="Unassembled WGS sequence"/>
</dbReference>
<feature type="domain" description="Aminoglycoside phosphotransferase" evidence="1">
    <location>
        <begin position="33"/>
        <end position="240"/>
    </location>
</feature>
<dbReference type="EMBL" id="QFYQ01000001">
    <property type="protein sequence ID" value="RAK53266.1"/>
    <property type="molecule type" value="Genomic_DNA"/>
</dbReference>
<comment type="caution">
    <text evidence="2">The sequence shown here is derived from an EMBL/GenBank/DDBJ whole genome shotgun (WGS) entry which is preliminary data.</text>
</comment>
<dbReference type="RefSeq" id="WP_111527018.1">
    <property type="nucleotide sequence ID" value="NZ_JBHRSG010000001.1"/>
</dbReference>
<dbReference type="SUPFAM" id="SSF56112">
    <property type="entry name" value="Protein kinase-like (PK-like)"/>
    <property type="match status" value="1"/>
</dbReference>
<sequence length="338" mass="36689">MPHPIPEARRADVAAALVAAFGTSELDAEPVVLSGGLSGARLLRIRLGGVPYVLRLEAEASPYAPPARARTYACMRAAAEAVLSPRVWHADPAAGITIIDFIPQAPLADYPGDGEGMLVELAQSLRVLHQLPPFPAEVDFLDGVAGLIERHLAAGLLSPETTAEVFERFQELRTLYRPRPADLVSSHNDLNPANILYDGRRLWLIDWEVAFLADRFLDLAAVANWFGQDASGERRLLGAYFGREPEGDELGRLRLMRQANHVYYGVIFLIGAAAERPGVRLGGDALRGPSLEELRQRLRTGGLDLASWENRIAYGKARLSAALVGMRDTTFGAALAAL</sequence>
<dbReference type="Gene3D" id="3.90.1200.10">
    <property type="match status" value="1"/>
</dbReference>
<gene>
    <name evidence="2" type="ORF">DJ017_01340</name>
</gene>
<proteinExistence type="predicted"/>
<reference evidence="3" key="1">
    <citation type="submission" date="2018-05" db="EMBL/GenBank/DDBJ databases">
        <authorList>
            <person name="Li X."/>
        </authorList>
    </citation>
    <scope>NUCLEOTIDE SEQUENCE [LARGE SCALE GENOMIC DNA]</scope>
    <source>
        <strain evidence="3">LX32</strain>
    </source>
</reference>
<keyword evidence="2" id="KW-0808">Transferase</keyword>